<keyword evidence="6" id="KW-0539">Nucleus</keyword>
<keyword evidence="5" id="KW-0862">Zinc</keyword>
<dbReference type="PANTHER" id="PTHR23226">
    <property type="entry name" value="ZINC FINGER AND SCAN DOMAIN-CONTAINING"/>
    <property type="match status" value="1"/>
</dbReference>
<evidence type="ECO:0000256" key="2">
    <source>
        <dbReference type="ARBA" id="ARBA00022723"/>
    </source>
</evidence>
<keyword evidence="3" id="KW-0677">Repeat</keyword>
<dbReference type="GO" id="GO:0000978">
    <property type="term" value="F:RNA polymerase II cis-regulatory region sequence-specific DNA binding"/>
    <property type="evidence" value="ECO:0007669"/>
    <property type="project" value="TreeGrafter"/>
</dbReference>
<evidence type="ECO:0000256" key="4">
    <source>
        <dbReference type="ARBA" id="ARBA00022771"/>
    </source>
</evidence>
<evidence type="ECO:0000256" key="3">
    <source>
        <dbReference type="ARBA" id="ARBA00022737"/>
    </source>
</evidence>
<feature type="domain" description="C2H2-type" evidence="9">
    <location>
        <begin position="399"/>
        <end position="428"/>
    </location>
</feature>
<dbReference type="AlphaFoldDB" id="A0A482XHK9"/>
<keyword evidence="4 7" id="KW-0863">Zinc-finger</keyword>
<dbReference type="GO" id="GO:0008270">
    <property type="term" value="F:zinc ion binding"/>
    <property type="evidence" value="ECO:0007669"/>
    <property type="project" value="UniProtKB-KW"/>
</dbReference>
<feature type="domain" description="C2H2-type" evidence="9">
    <location>
        <begin position="457"/>
        <end position="484"/>
    </location>
</feature>
<sequence length="624" mass="70480">MEFSTSGNVGNILSSVDNKGAMLDLLAAAAAVVSGEKSNKNEIVSDGKSTPNHKKKHRTRLRTMSVKQLQSLSANQLINLFALLEGDEMKKTFYYQCRFSPMCSKRFHSFGGEDRARLLIKDHLLEHVQNLKPDIEVDTPPKKQLKAASPKKQIVRVLKRVDKVKIVDTSVSDEPHSPEPLQVPSTPTTLPPFSAGAPSCDYDHDYNCGLSVPYFNNCDSAPSEAVIIDLKAGKKTVILRDPAANTRLNGASNVFDQEVIDDWLSVCQEEVVVSTEETPFFVKTEQDQQQPEGCNIAFIEMKQEYQEEDAGFNEEEVGYKEEEVEYNEEEVGYNEEVVGFNEEEVETSQVESAVAVLHTNKERKPKGKAKFIGQSDAEKQMAMQMIKAVRRKQMDSDKLECKICKPPRLFTAPTTLISHYRSHAGIKPYECPLCKSVFTRQHSLNYHILIHLNQTRFTCEVCGRKFRHPSHFKEHQRRHTGESPFQCDDCSLRFKTRNTYKRHLKTRHGKVLTQTGGITLLSEEEFKRVRTHPRQRQGGQGARESPPAVDLDKENSRRLQPPSPQPQSTKARLVLAVHTDEEPGHDDVIIDTSNAFTVSVPSNNDPLPPTITLLNYFPHKQQVS</sequence>
<dbReference type="SMR" id="A0A482XHK9"/>
<dbReference type="SUPFAM" id="SSF57667">
    <property type="entry name" value="beta-beta-alpha zinc fingers"/>
    <property type="match status" value="2"/>
</dbReference>
<dbReference type="GO" id="GO:0000981">
    <property type="term" value="F:DNA-binding transcription factor activity, RNA polymerase II-specific"/>
    <property type="evidence" value="ECO:0007669"/>
    <property type="project" value="TreeGrafter"/>
</dbReference>
<name>A0A482XHK9_LAOST</name>
<dbReference type="STRING" id="195883.A0A482XHK9"/>
<dbReference type="FunFam" id="3.30.160.60:FF:002326">
    <property type="entry name" value="B-cell CLL/lymphoma 6 member B protein"/>
    <property type="match status" value="1"/>
</dbReference>
<reference evidence="10 11" key="1">
    <citation type="journal article" date="2017" name="Gigascience">
        <title>Genome sequence of the small brown planthopper, Laodelphax striatellus.</title>
        <authorList>
            <person name="Zhu J."/>
            <person name="Jiang F."/>
            <person name="Wang X."/>
            <person name="Yang P."/>
            <person name="Bao Y."/>
            <person name="Zhao W."/>
            <person name="Wang W."/>
            <person name="Lu H."/>
            <person name="Wang Q."/>
            <person name="Cui N."/>
            <person name="Li J."/>
            <person name="Chen X."/>
            <person name="Luo L."/>
            <person name="Yu J."/>
            <person name="Kang L."/>
            <person name="Cui F."/>
        </authorList>
    </citation>
    <scope>NUCLEOTIDE SEQUENCE [LARGE SCALE GENOMIC DNA]</scope>
    <source>
        <strain evidence="10">Lst14</strain>
    </source>
</reference>
<dbReference type="Proteomes" id="UP000291343">
    <property type="component" value="Unassembled WGS sequence"/>
</dbReference>
<keyword evidence="11" id="KW-1185">Reference proteome</keyword>
<dbReference type="SMART" id="SM00355">
    <property type="entry name" value="ZnF_C2H2"/>
    <property type="match status" value="4"/>
</dbReference>
<dbReference type="InterPro" id="IPR013087">
    <property type="entry name" value="Znf_C2H2_type"/>
</dbReference>
<evidence type="ECO:0000256" key="5">
    <source>
        <dbReference type="ARBA" id="ARBA00022833"/>
    </source>
</evidence>
<dbReference type="EMBL" id="QKKF02010000">
    <property type="protein sequence ID" value="RZF44999.1"/>
    <property type="molecule type" value="Genomic_DNA"/>
</dbReference>
<comment type="subcellular location">
    <subcellularLocation>
        <location evidence="1">Nucleus</location>
    </subcellularLocation>
</comment>
<dbReference type="GO" id="GO:0005634">
    <property type="term" value="C:nucleus"/>
    <property type="evidence" value="ECO:0007669"/>
    <property type="project" value="UniProtKB-SubCell"/>
</dbReference>
<feature type="domain" description="C2H2-type" evidence="9">
    <location>
        <begin position="485"/>
        <end position="508"/>
    </location>
</feature>
<protein>
    <recommendedName>
        <fullName evidence="9">C2H2-type domain-containing protein</fullName>
    </recommendedName>
</protein>
<evidence type="ECO:0000256" key="7">
    <source>
        <dbReference type="PROSITE-ProRule" id="PRU00042"/>
    </source>
</evidence>
<dbReference type="Pfam" id="PF00096">
    <property type="entry name" value="zf-C2H2"/>
    <property type="match status" value="3"/>
</dbReference>
<evidence type="ECO:0000256" key="1">
    <source>
        <dbReference type="ARBA" id="ARBA00004123"/>
    </source>
</evidence>
<keyword evidence="2" id="KW-0479">Metal-binding</keyword>
<dbReference type="OrthoDB" id="3533395at2759"/>
<dbReference type="PROSITE" id="PS00028">
    <property type="entry name" value="ZINC_FINGER_C2H2_1"/>
    <property type="match status" value="3"/>
</dbReference>
<dbReference type="InParanoid" id="A0A482XHK9"/>
<dbReference type="PANTHER" id="PTHR23226:SF416">
    <property type="entry name" value="FI01424P"/>
    <property type="match status" value="1"/>
</dbReference>
<evidence type="ECO:0000313" key="11">
    <source>
        <dbReference type="Proteomes" id="UP000291343"/>
    </source>
</evidence>
<evidence type="ECO:0000259" key="9">
    <source>
        <dbReference type="PROSITE" id="PS50157"/>
    </source>
</evidence>
<feature type="region of interest" description="Disordered" evidence="8">
    <location>
        <begin position="525"/>
        <end position="571"/>
    </location>
</feature>
<dbReference type="PROSITE" id="PS50157">
    <property type="entry name" value="ZINC_FINGER_C2H2_2"/>
    <property type="match status" value="4"/>
</dbReference>
<organism evidence="10 11">
    <name type="scientific">Laodelphax striatellus</name>
    <name type="common">Small brown planthopper</name>
    <name type="synonym">Delphax striatella</name>
    <dbReference type="NCBI Taxonomy" id="195883"/>
    <lineage>
        <taxon>Eukaryota</taxon>
        <taxon>Metazoa</taxon>
        <taxon>Ecdysozoa</taxon>
        <taxon>Arthropoda</taxon>
        <taxon>Hexapoda</taxon>
        <taxon>Insecta</taxon>
        <taxon>Pterygota</taxon>
        <taxon>Neoptera</taxon>
        <taxon>Paraneoptera</taxon>
        <taxon>Hemiptera</taxon>
        <taxon>Auchenorrhyncha</taxon>
        <taxon>Fulgoroidea</taxon>
        <taxon>Delphacidae</taxon>
        <taxon>Criomorphinae</taxon>
        <taxon>Laodelphax</taxon>
    </lineage>
</organism>
<proteinExistence type="predicted"/>
<dbReference type="Gene3D" id="3.30.160.60">
    <property type="entry name" value="Classic Zinc Finger"/>
    <property type="match status" value="4"/>
</dbReference>
<accession>A0A482XHK9</accession>
<comment type="caution">
    <text evidence="10">The sequence shown here is derived from an EMBL/GenBank/DDBJ whole genome shotgun (WGS) entry which is preliminary data.</text>
</comment>
<dbReference type="InterPro" id="IPR036236">
    <property type="entry name" value="Znf_C2H2_sf"/>
</dbReference>
<evidence type="ECO:0000256" key="6">
    <source>
        <dbReference type="ARBA" id="ARBA00023242"/>
    </source>
</evidence>
<feature type="domain" description="C2H2-type" evidence="9">
    <location>
        <begin position="429"/>
        <end position="456"/>
    </location>
</feature>
<gene>
    <name evidence="10" type="ORF">LSTR_LSTR001960</name>
</gene>
<evidence type="ECO:0000313" key="10">
    <source>
        <dbReference type="EMBL" id="RZF44999.1"/>
    </source>
</evidence>
<evidence type="ECO:0000256" key="8">
    <source>
        <dbReference type="SAM" id="MobiDB-lite"/>
    </source>
</evidence>